<dbReference type="GeneID" id="66071373"/>
<evidence type="ECO:0000313" key="1">
    <source>
        <dbReference type="EMBL" id="KAG7086334.1"/>
    </source>
</evidence>
<organism evidence="1 2">
    <name type="scientific">Marasmius oreades</name>
    <name type="common">fairy-ring Marasmius</name>
    <dbReference type="NCBI Taxonomy" id="181124"/>
    <lineage>
        <taxon>Eukaryota</taxon>
        <taxon>Fungi</taxon>
        <taxon>Dikarya</taxon>
        <taxon>Basidiomycota</taxon>
        <taxon>Agaricomycotina</taxon>
        <taxon>Agaricomycetes</taxon>
        <taxon>Agaricomycetidae</taxon>
        <taxon>Agaricales</taxon>
        <taxon>Marasmiineae</taxon>
        <taxon>Marasmiaceae</taxon>
        <taxon>Marasmius</taxon>
    </lineage>
</organism>
<proteinExistence type="predicted"/>
<sequence>MPSNELISLEDFCDPVKPSPEQIAFEALLTKLNFNAELKVLGSALTFGQFNTSVAIRYDSRQNASHIGLVRCEKTPVQTSSSPLPKGWAGTDCNWTYSPNGQVPIEVQFLPQDTLELDVMIGACALGFIGGFTNGLVVLVGGSKNPKPWVMTAGHAFHSAPLKDGKFADPHHDEHLVALCHVPFSEECDYCYKSDCDNCPLAKDKVGHVLVDKKTNKIFNFYHPALFANALEHQNDVAVFSLSNAKLTALQVSTCQEVIGDFVCDSDASPQDKEILEHAQSQFAQLSAVGLPIRIDELAALKAADQSKKPLYLFMKGMKTGWVFGYLSRIDIAPGIVFIEPFKGVSKVPVSAKGDSGALWFVLDRSLVARPVAFHSGKSSVTKMHYGITLSRAGHALRTLGGAQFAPPNRFWLDQSSCYTL</sequence>
<dbReference type="KEGG" id="more:E1B28_002297"/>
<keyword evidence="2" id="KW-1185">Reference proteome</keyword>
<gene>
    <name evidence="1" type="ORF">E1B28_002297</name>
</gene>
<protein>
    <submittedName>
        <fullName evidence="1">Uncharacterized protein</fullName>
    </submittedName>
</protein>
<dbReference type="RefSeq" id="XP_043002805.1">
    <property type="nucleotide sequence ID" value="XM_043159206.1"/>
</dbReference>
<dbReference type="EMBL" id="CM032190">
    <property type="protein sequence ID" value="KAG7086334.1"/>
    <property type="molecule type" value="Genomic_DNA"/>
</dbReference>
<dbReference type="AlphaFoldDB" id="A0A9P7RMK2"/>
<dbReference type="Proteomes" id="UP001049176">
    <property type="component" value="Chromosome 10"/>
</dbReference>
<evidence type="ECO:0000313" key="2">
    <source>
        <dbReference type="Proteomes" id="UP001049176"/>
    </source>
</evidence>
<name>A0A9P7RMK2_9AGAR</name>
<comment type="caution">
    <text evidence="1">The sequence shown here is derived from an EMBL/GenBank/DDBJ whole genome shotgun (WGS) entry which is preliminary data.</text>
</comment>
<reference evidence="1" key="1">
    <citation type="journal article" date="2021" name="Genome Biol. Evol.">
        <title>The assembled and annotated genome of the fairy-ring fungus Marasmius oreades.</title>
        <authorList>
            <person name="Hiltunen M."/>
            <person name="Ament-Velasquez S.L."/>
            <person name="Johannesson H."/>
        </authorList>
    </citation>
    <scope>NUCLEOTIDE SEQUENCE</scope>
    <source>
        <strain evidence="1">03SP1</strain>
    </source>
</reference>
<accession>A0A9P7RMK2</accession>